<dbReference type="Pfam" id="PF01273">
    <property type="entry name" value="LBP_BPI_CETP"/>
    <property type="match status" value="1"/>
</dbReference>
<feature type="domain" description="Lipid-binding serum glycoprotein N-terminal" evidence="2">
    <location>
        <begin position="47"/>
        <end position="163"/>
    </location>
</feature>
<reference evidence="3" key="2">
    <citation type="submission" date="2025-08" db="UniProtKB">
        <authorList>
            <consortium name="Ensembl"/>
        </authorList>
    </citation>
    <scope>IDENTIFICATION</scope>
</reference>
<dbReference type="InterPro" id="IPR017943">
    <property type="entry name" value="Bactericidal_perm-incr_a/b_dom"/>
</dbReference>
<protein>
    <recommendedName>
        <fullName evidence="2">Lipid-binding serum glycoprotein N-terminal domain-containing protein</fullName>
    </recommendedName>
</protein>
<evidence type="ECO:0000313" key="3">
    <source>
        <dbReference type="Ensembl" id="ENSCUSP00005007848.1"/>
    </source>
</evidence>
<evidence type="ECO:0000256" key="1">
    <source>
        <dbReference type="SAM" id="SignalP"/>
    </source>
</evidence>
<reference evidence="3" key="1">
    <citation type="submission" date="2020-10" db="EMBL/GenBank/DDBJ databases">
        <title>Catharus ustulatus (Swainson's thrush) genome, bCatUst1, primary haplotype v2.</title>
        <authorList>
            <person name="Delmore K."/>
            <person name="Vafadar M."/>
            <person name="Formenti G."/>
            <person name="Chow W."/>
            <person name="Pelan S."/>
            <person name="Howe K."/>
            <person name="Rhie A."/>
            <person name="Mountcastle J."/>
            <person name="Haase B."/>
            <person name="Fedrigo O."/>
            <person name="Jarvis E.D."/>
        </authorList>
    </citation>
    <scope>NUCLEOTIDE SEQUENCE [LARGE SCALE GENOMIC DNA]</scope>
</reference>
<reference evidence="3" key="3">
    <citation type="submission" date="2025-09" db="UniProtKB">
        <authorList>
            <consortium name="Ensembl"/>
        </authorList>
    </citation>
    <scope>IDENTIFICATION</scope>
</reference>
<evidence type="ECO:0000259" key="2">
    <source>
        <dbReference type="Pfam" id="PF01273"/>
    </source>
</evidence>
<dbReference type="PANTHER" id="PTHR46019">
    <property type="entry name" value="BPI FOLD-CONTAINING FAMILY B MEMBER 4-RELATED"/>
    <property type="match status" value="1"/>
</dbReference>
<keyword evidence="4" id="KW-1185">Reference proteome</keyword>
<dbReference type="PANTHER" id="PTHR46019:SF4">
    <property type="entry name" value="BPI FOLD-CONTAINING FAMILY B MEMBER 4"/>
    <property type="match status" value="1"/>
</dbReference>
<feature type="signal peptide" evidence="1">
    <location>
        <begin position="1"/>
        <end position="24"/>
    </location>
</feature>
<sequence>MMVLKLFGIIFFCGLLSPSQQVLSGLSCAVSPRAMQNVLSDAIIHNGLIHQHLQGLVVPNIMGEGSQLNSPTSITDLHLIKVRVPRLSVVLLPGIGVQLTIGAKLQLRGNCLVGLLSELIDILVEVNITANIKCTNFESGTFQVVTEDCLCILGAIKIKVLSGEVVLLLIPGAGTILFLCAAVIPVGTAGTIHYQLASIPYTSGKFLGLDLDGVVKQVGGSTIAHDSSPSALPPLMDRLLLLVMRQSFLNAVLSLLLQLPPQTFPCTPDVVSTAGPVFQLEQATRDRLCPGRCSACRGTSPLSIKLVLRGNPLILLEENKASVRLSVLIQLFSNHLDGSILNFLLLKADLGLNVQVSIVGGRLVLQLVFNSIDKGITRFNRSRKEKLKVEIKHPF</sequence>
<evidence type="ECO:0000313" key="4">
    <source>
        <dbReference type="Proteomes" id="UP000694563"/>
    </source>
</evidence>
<name>A0A8C3U457_CATUS</name>
<dbReference type="GO" id="GO:0008289">
    <property type="term" value="F:lipid binding"/>
    <property type="evidence" value="ECO:0007669"/>
    <property type="project" value="InterPro"/>
</dbReference>
<dbReference type="SUPFAM" id="SSF55394">
    <property type="entry name" value="Bactericidal permeability-increasing protein, BPI"/>
    <property type="match status" value="2"/>
</dbReference>
<dbReference type="AlphaFoldDB" id="A0A8C3U457"/>
<proteinExistence type="predicted"/>
<dbReference type="Gene3D" id="3.15.20.10">
    <property type="entry name" value="Bactericidal permeability-increasing protein, domain 2"/>
    <property type="match status" value="1"/>
</dbReference>
<organism evidence="3 4">
    <name type="scientific">Catharus ustulatus</name>
    <name type="common">Russet-backed thrush</name>
    <name type="synonym">Hylocichla ustulatus</name>
    <dbReference type="NCBI Taxonomy" id="91951"/>
    <lineage>
        <taxon>Eukaryota</taxon>
        <taxon>Metazoa</taxon>
        <taxon>Chordata</taxon>
        <taxon>Craniata</taxon>
        <taxon>Vertebrata</taxon>
        <taxon>Euteleostomi</taxon>
        <taxon>Archelosauria</taxon>
        <taxon>Archosauria</taxon>
        <taxon>Dinosauria</taxon>
        <taxon>Saurischia</taxon>
        <taxon>Theropoda</taxon>
        <taxon>Coelurosauria</taxon>
        <taxon>Aves</taxon>
        <taxon>Neognathae</taxon>
        <taxon>Neoaves</taxon>
        <taxon>Telluraves</taxon>
        <taxon>Australaves</taxon>
        <taxon>Passeriformes</taxon>
        <taxon>Turdidae</taxon>
        <taxon>Catharus</taxon>
    </lineage>
</organism>
<dbReference type="InterPro" id="IPR051660">
    <property type="entry name" value="BPI_fold-BPI/LBP"/>
</dbReference>
<feature type="chain" id="PRO_5034927551" description="Lipid-binding serum glycoprotein N-terminal domain-containing protein" evidence="1">
    <location>
        <begin position="25"/>
        <end position="395"/>
    </location>
</feature>
<dbReference type="PROSITE" id="PS51257">
    <property type="entry name" value="PROKAR_LIPOPROTEIN"/>
    <property type="match status" value="1"/>
</dbReference>
<dbReference type="InterPro" id="IPR017942">
    <property type="entry name" value="Lipid-bd_serum_glycop_N"/>
</dbReference>
<accession>A0A8C3U457</accession>
<dbReference type="Proteomes" id="UP000694563">
    <property type="component" value="Chromosome 17"/>
</dbReference>
<keyword evidence="1" id="KW-0732">Signal</keyword>
<dbReference type="Ensembl" id="ENSCUST00005008187.1">
    <property type="protein sequence ID" value="ENSCUSP00005007848.1"/>
    <property type="gene ID" value="ENSCUSG00005004894.1"/>
</dbReference>
<dbReference type="Gene3D" id="3.15.10.10">
    <property type="entry name" value="Bactericidal permeability-increasing protein, domain 1"/>
    <property type="match status" value="1"/>
</dbReference>